<sequence length="63" mass="6506">MCCFCRRRAGRGRADRVHNGDGLKAAATATPRRVVKTKTAATAASSSLGSATGRCCHNVGVTD</sequence>
<protein>
    <submittedName>
        <fullName evidence="1">Uncharacterized protein</fullName>
    </submittedName>
</protein>
<evidence type="ECO:0000313" key="1">
    <source>
        <dbReference type="EMBL" id="JAE01928.1"/>
    </source>
</evidence>
<dbReference type="AlphaFoldDB" id="A0A0A9F0V2"/>
<dbReference type="EMBL" id="GBRH01195968">
    <property type="protein sequence ID" value="JAE01928.1"/>
    <property type="molecule type" value="Transcribed_RNA"/>
</dbReference>
<name>A0A0A9F0V2_ARUDO</name>
<reference evidence="1" key="1">
    <citation type="submission" date="2014-09" db="EMBL/GenBank/DDBJ databases">
        <authorList>
            <person name="Magalhaes I.L.F."/>
            <person name="Oliveira U."/>
            <person name="Santos F.R."/>
            <person name="Vidigal T.H.D.A."/>
            <person name="Brescovit A.D."/>
            <person name="Santos A.J."/>
        </authorList>
    </citation>
    <scope>NUCLEOTIDE SEQUENCE</scope>
    <source>
        <tissue evidence="1">Shoot tissue taken approximately 20 cm above the soil surface</tissue>
    </source>
</reference>
<organism evidence="1">
    <name type="scientific">Arundo donax</name>
    <name type="common">Giant reed</name>
    <name type="synonym">Donax arundinaceus</name>
    <dbReference type="NCBI Taxonomy" id="35708"/>
    <lineage>
        <taxon>Eukaryota</taxon>
        <taxon>Viridiplantae</taxon>
        <taxon>Streptophyta</taxon>
        <taxon>Embryophyta</taxon>
        <taxon>Tracheophyta</taxon>
        <taxon>Spermatophyta</taxon>
        <taxon>Magnoliopsida</taxon>
        <taxon>Liliopsida</taxon>
        <taxon>Poales</taxon>
        <taxon>Poaceae</taxon>
        <taxon>PACMAD clade</taxon>
        <taxon>Arundinoideae</taxon>
        <taxon>Arundineae</taxon>
        <taxon>Arundo</taxon>
    </lineage>
</organism>
<proteinExistence type="predicted"/>
<accession>A0A0A9F0V2</accession>
<reference evidence="1" key="2">
    <citation type="journal article" date="2015" name="Data Brief">
        <title>Shoot transcriptome of the giant reed, Arundo donax.</title>
        <authorList>
            <person name="Barrero R.A."/>
            <person name="Guerrero F.D."/>
            <person name="Moolhuijzen P."/>
            <person name="Goolsby J.A."/>
            <person name="Tidwell J."/>
            <person name="Bellgard S.E."/>
            <person name="Bellgard M.I."/>
        </authorList>
    </citation>
    <scope>NUCLEOTIDE SEQUENCE</scope>
    <source>
        <tissue evidence="1">Shoot tissue taken approximately 20 cm above the soil surface</tissue>
    </source>
</reference>